<protein>
    <submittedName>
        <fullName evidence="2">Uncharacterized protein</fullName>
    </submittedName>
</protein>
<keyword evidence="3" id="KW-1185">Reference proteome</keyword>
<gene>
    <name evidence="2" type="ORF">OSR52_07820</name>
</gene>
<dbReference type="Proteomes" id="UP001153642">
    <property type="component" value="Unassembled WGS sequence"/>
</dbReference>
<evidence type="ECO:0000313" key="2">
    <source>
        <dbReference type="EMBL" id="MDG3585774.1"/>
    </source>
</evidence>
<organism evidence="2 3">
    <name type="scientific">Galbibacter pacificus</name>
    <dbReference type="NCBI Taxonomy" id="2996052"/>
    <lineage>
        <taxon>Bacteria</taxon>
        <taxon>Pseudomonadati</taxon>
        <taxon>Bacteroidota</taxon>
        <taxon>Flavobacteriia</taxon>
        <taxon>Flavobacteriales</taxon>
        <taxon>Flavobacteriaceae</taxon>
        <taxon>Galbibacter</taxon>
    </lineage>
</organism>
<keyword evidence="1" id="KW-0812">Transmembrane</keyword>
<keyword evidence="1" id="KW-0472">Membrane</keyword>
<evidence type="ECO:0000313" key="3">
    <source>
        <dbReference type="Proteomes" id="UP001153642"/>
    </source>
</evidence>
<dbReference type="RefSeq" id="WP_277898970.1">
    <property type="nucleotide sequence ID" value="NZ_JAPMUA010000002.1"/>
</dbReference>
<proteinExistence type="predicted"/>
<accession>A0ABT6FRT9</accession>
<sequence length="162" mass="19484">MKKTIYYSKKTKKQFEVNISYTLTQFEEDFTNSEEYIKNTKNLYVIIEKGKLKEIKALYYNEDIHSVIVEHKTNIREDIEINKLSKTDIKNLGINNVNYEISSPSIEITEKQVYIYLNMFEYWKIKCHKKDTWLHRSKLIDKIVFMLIGSFITLLLTEFIFN</sequence>
<reference evidence="2" key="1">
    <citation type="submission" date="2022-11" db="EMBL/GenBank/DDBJ databases">
        <title>High-quality draft genome sequence of Galbibacter sp. strain CMA-7.</title>
        <authorList>
            <person name="Wei L."/>
            <person name="Dong C."/>
            <person name="Shao Z."/>
        </authorList>
    </citation>
    <scope>NUCLEOTIDE SEQUENCE</scope>
    <source>
        <strain evidence="2">CMA-7</strain>
    </source>
</reference>
<dbReference type="EMBL" id="JAPMUA010000002">
    <property type="protein sequence ID" value="MDG3585774.1"/>
    <property type="molecule type" value="Genomic_DNA"/>
</dbReference>
<evidence type="ECO:0000256" key="1">
    <source>
        <dbReference type="SAM" id="Phobius"/>
    </source>
</evidence>
<name>A0ABT6FRT9_9FLAO</name>
<keyword evidence="1" id="KW-1133">Transmembrane helix</keyword>
<feature type="transmembrane region" description="Helical" evidence="1">
    <location>
        <begin position="143"/>
        <end position="161"/>
    </location>
</feature>
<comment type="caution">
    <text evidence="2">The sequence shown here is derived from an EMBL/GenBank/DDBJ whole genome shotgun (WGS) entry which is preliminary data.</text>
</comment>